<dbReference type="AlphaFoldDB" id="A0A7J7CRZ5"/>
<comment type="similarity">
    <text evidence="1">Belongs to the TSR2 family.</text>
</comment>
<dbReference type="InParanoid" id="A0A7J7CRZ5"/>
<protein>
    <recommendedName>
        <fullName evidence="5">Pre-rRNA-processing protein TSR2</fullName>
    </recommendedName>
</protein>
<dbReference type="PANTHER" id="PTHR21250">
    <property type="entry name" value="PRE-RRNA-PROCESSING PROTEIN TSR2 HOMOLOG"/>
    <property type="match status" value="1"/>
</dbReference>
<dbReference type="InterPro" id="IPR019398">
    <property type="entry name" value="Pre-rRNA_process_TSR2"/>
</dbReference>
<accession>A0A7J7CRZ5</accession>
<evidence type="ECO:0000256" key="2">
    <source>
        <dbReference type="ARBA" id="ARBA00022552"/>
    </source>
</evidence>
<gene>
    <name evidence="3" type="ORF">HS088_TW14G01030</name>
</gene>
<name>A0A7J7CRZ5_TRIWF</name>
<dbReference type="GO" id="GO:0006364">
    <property type="term" value="P:rRNA processing"/>
    <property type="evidence" value="ECO:0007669"/>
    <property type="project" value="UniProtKB-KW"/>
</dbReference>
<proteinExistence type="inferred from homology"/>
<sequence length="120" mass="13842">MESINNGDNHFVISARPKRSDSVSRIQERIALLLSRWNGLQMAVQNQWGGRDSLRKSHQLASEIFSWFVQYKGPVCVEDLENMLFESMLFSFNTEIEDGSLEEVAEQLMTIYEECLLGNH</sequence>
<evidence type="ECO:0000313" key="4">
    <source>
        <dbReference type="Proteomes" id="UP000593562"/>
    </source>
</evidence>
<dbReference type="Pfam" id="PF10273">
    <property type="entry name" value="WGG"/>
    <property type="match status" value="1"/>
</dbReference>
<keyword evidence="4" id="KW-1185">Reference proteome</keyword>
<keyword evidence="2" id="KW-0698">rRNA processing</keyword>
<reference evidence="3 4" key="1">
    <citation type="journal article" date="2020" name="Nat. Commun.">
        <title>Genome of Tripterygium wilfordii and identification of cytochrome P450 involved in triptolide biosynthesis.</title>
        <authorList>
            <person name="Tu L."/>
            <person name="Su P."/>
            <person name="Zhang Z."/>
            <person name="Gao L."/>
            <person name="Wang J."/>
            <person name="Hu T."/>
            <person name="Zhou J."/>
            <person name="Zhang Y."/>
            <person name="Zhao Y."/>
            <person name="Liu Y."/>
            <person name="Song Y."/>
            <person name="Tong Y."/>
            <person name="Lu Y."/>
            <person name="Yang J."/>
            <person name="Xu C."/>
            <person name="Jia M."/>
            <person name="Peters R.J."/>
            <person name="Huang L."/>
            <person name="Gao W."/>
        </authorList>
    </citation>
    <scope>NUCLEOTIDE SEQUENCE [LARGE SCALE GENOMIC DNA]</scope>
    <source>
        <strain evidence="4">cv. XIE 37</strain>
        <tissue evidence="3">Leaf</tissue>
    </source>
</reference>
<dbReference type="EMBL" id="JAAARO010000014">
    <property type="protein sequence ID" value="KAF5736875.1"/>
    <property type="molecule type" value="Genomic_DNA"/>
</dbReference>
<dbReference type="Proteomes" id="UP000593562">
    <property type="component" value="Unassembled WGS sequence"/>
</dbReference>
<evidence type="ECO:0000256" key="1">
    <source>
        <dbReference type="ARBA" id="ARBA00006524"/>
    </source>
</evidence>
<organism evidence="3 4">
    <name type="scientific">Tripterygium wilfordii</name>
    <name type="common">Thunder God vine</name>
    <dbReference type="NCBI Taxonomy" id="458696"/>
    <lineage>
        <taxon>Eukaryota</taxon>
        <taxon>Viridiplantae</taxon>
        <taxon>Streptophyta</taxon>
        <taxon>Embryophyta</taxon>
        <taxon>Tracheophyta</taxon>
        <taxon>Spermatophyta</taxon>
        <taxon>Magnoliopsida</taxon>
        <taxon>eudicotyledons</taxon>
        <taxon>Gunneridae</taxon>
        <taxon>Pentapetalae</taxon>
        <taxon>rosids</taxon>
        <taxon>fabids</taxon>
        <taxon>Celastrales</taxon>
        <taxon>Celastraceae</taxon>
        <taxon>Tripterygium</taxon>
    </lineage>
</organism>
<dbReference type="OrthoDB" id="263560at2759"/>
<evidence type="ECO:0008006" key="5">
    <source>
        <dbReference type="Google" id="ProtNLM"/>
    </source>
</evidence>
<evidence type="ECO:0000313" key="3">
    <source>
        <dbReference type="EMBL" id="KAF5736875.1"/>
    </source>
</evidence>
<comment type="caution">
    <text evidence="3">The sequence shown here is derived from an EMBL/GenBank/DDBJ whole genome shotgun (WGS) entry which is preliminary data.</text>
</comment>